<dbReference type="Pfam" id="PF00147">
    <property type="entry name" value="Fibrinogen_C"/>
    <property type="match status" value="1"/>
</dbReference>
<feature type="domain" description="Fibrinogen C-terminal" evidence="9">
    <location>
        <begin position="187"/>
        <end position="424"/>
    </location>
</feature>
<evidence type="ECO:0000313" key="11">
    <source>
        <dbReference type="Proteomes" id="UP000264820"/>
    </source>
</evidence>
<dbReference type="InterPro" id="IPR014716">
    <property type="entry name" value="Fibrinogen_a/b/g_C_1"/>
</dbReference>
<feature type="compositionally biased region" description="Low complexity" evidence="7">
    <location>
        <begin position="127"/>
        <end position="139"/>
    </location>
</feature>
<organism evidence="10 11">
    <name type="scientific">Hippocampus comes</name>
    <name type="common">Tiger tail seahorse</name>
    <dbReference type="NCBI Taxonomy" id="109280"/>
    <lineage>
        <taxon>Eukaryota</taxon>
        <taxon>Metazoa</taxon>
        <taxon>Chordata</taxon>
        <taxon>Craniata</taxon>
        <taxon>Vertebrata</taxon>
        <taxon>Euteleostomi</taxon>
        <taxon>Actinopterygii</taxon>
        <taxon>Neopterygii</taxon>
        <taxon>Teleostei</taxon>
        <taxon>Neoteleostei</taxon>
        <taxon>Acanthomorphata</taxon>
        <taxon>Syngnathiaria</taxon>
        <taxon>Syngnathiformes</taxon>
        <taxon>Syngnathoidei</taxon>
        <taxon>Syngnathidae</taxon>
        <taxon>Hippocampus</taxon>
    </lineage>
</organism>
<evidence type="ECO:0000256" key="4">
    <source>
        <dbReference type="ARBA" id="ARBA00023054"/>
    </source>
</evidence>
<dbReference type="NCBIfam" id="NF040941">
    <property type="entry name" value="GGGWT_bact"/>
    <property type="match status" value="1"/>
</dbReference>
<dbReference type="STRING" id="109280.ENSHCOP00000009132"/>
<dbReference type="GO" id="GO:0005577">
    <property type="term" value="C:fibrinogen complex"/>
    <property type="evidence" value="ECO:0007669"/>
    <property type="project" value="TreeGrafter"/>
</dbReference>
<reference evidence="10" key="2">
    <citation type="submission" date="2025-09" db="UniProtKB">
        <authorList>
            <consortium name="Ensembl"/>
        </authorList>
    </citation>
    <scope>IDENTIFICATION</scope>
</reference>
<dbReference type="GO" id="GO:0030674">
    <property type="term" value="F:protein-macromolecule adaptor activity"/>
    <property type="evidence" value="ECO:0007669"/>
    <property type="project" value="TreeGrafter"/>
</dbReference>
<dbReference type="GeneTree" id="ENSGT00940000157946"/>
<evidence type="ECO:0000313" key="10">
    <source>
        <dbReference type="Ensembl" id="ENSHCOP00000009132.1"/>
    </source>
</evidence>
<dbReference type="InterPro" id="IPR036056">
    <property type="entry name" value="Fibrinogen-like_C"/>
</dbReference>
<evidence type="ECO:0000256" key="2">
    <source>
        <dbReference type="ARBA" id="ARBA00022525"/>
    </source>
</evidence>
<dbReference type="PANTHER" id="PTHR47221:SF6">
    <property type="entry name" value="FIBRINOGEN ALPHA CHAIN"/>
    <property type="match status" value="1"/>
</dbReference>
<dbReference type="CDD" id="cd00087">
    <property type="entry name" value="FReD"/>
    <property type="match status" value="1"/>
</dbReference>
<keyword evidence="2" id="KW-0964">Secreted</keyword>
<feature type="compositionally biased region" description="Basic and acidic residues" evidence="7">
    <location>
        <begin position="96"/>
        <end position="105"/>
    </location>
</feature>
<feature type="signal peptide" evidence="8">
    <location>
        <begin position="1"/>
        <end position="26"/>
    </location>
</feature>
<dbReference type="Ensembl" id="ENSHCOT00000015171.1">
    <property type="protein sequence ID" value="ENSHCOP00000009132.1"/>
    <property type="gene ID" value="ENSHCOG00000011510.1"/>
</dbReference>
<evidence type="ECO:0000256" key="8">
    <source>
        <dbReference type="SAM" id="SignalP"/>
    </source>
</evidence>
<protein>
    <submittedName>
        <fullName evidence="10">Fibrinogen like 2</fullName>
    </submittedName>
</protein>
<dbReference type="InterPro" id="IPR002181">
    <property type="entry name" value="Fibrinogen_a/b/g_C_dom"/>
</dbReference>
<evidence type="ECO:0000256" key="6">
    <source>
        <dbReference type="ARBA" id="ARBA00023180"/>
    </source>
</evidence>
<feature type="region of interest" description="Disordered" evidence="7">
    <location>
        <begin position="96"/>
        <end position="149"/>
    </location>
</feature>
<dbReference type="GO" id="GO:0042730">
    <property type="term" value="P:fibrinolysis"/>
    <property type="evidence" value="ECO:0007669"/>
    <property type="project" value="TreeGrafter"/>
</dbReference>
<accession>A0A3Q2XXK6</accession>
<keyword evidence="5" id="KW-1015">Disulfide bond</keyword>
<dbReference type="GO" id="GO:0072377">
    <property type="term" value="P:blood coagulation, common pathway"/>
    <property type="evidence" value="ECO:0007669"/>
    <property type="project" value="TreeGrafter"/>
</dbReference>
<comment type="subcellular location">
    <subcellularLocation>
        <location evidence="1">Secreted</location>
    </subcellularLocation>
</comment>
<dbReference type="PROSITE" id="PS00514">
    <property type="entry name" value="FIBRINOGEN_C_1"/>
    <property type="match status" value="1"/>
</dbReference>
<reference evidence="10" key="1">
    <citation type="submission" date="2025-08" db="UniProtKB">
        <authorList>
            <consortium name="Ensembl"/>
        </authorList>
    </citation>
    <scope>IDENTIFICATION</scope>
</reference>
<evidence type="ECO:0000256" key="3">
    <source>
        <dbReference type="ARBA" id="ARBA00022729"/>
    </source>
</evidence>
<proteinExistence type="predicted"/>
<dbReference type="InterPro" id="IPR020837">
    <property type="entry name" value="Fibrinogen_CS"/>
</dbReference>
<evidence type="ECO:0000256" key="5">
    <source>
        <dbReference type="ARBA" id="ARBA00023157"/>
    </source>
</evidence>
<dbReference type="GO" id="GO:0034116">
    <property type="term" value="P:positive regulation of heterotypic cell-cell adhesion"/>
    <property type="evidence" value="ECO:0007669"/>
    <property type="project" value="TreeGrafter"/>
</dbReference>
<dbReference type="GO" id="GO:0070527">
    <property type="term" value="P:platelet aggregation"/>
    <property type="evidence" value="ECO:0007669"/>
    <property type="project" value="TreeGrafter"/>
</dbReference>
<keyword evidence="3 8" id="KW-0732">Signal</keyword>
<dbReference type="Proteomes" id="UP000264820">
    <property type="component" value="Unplaced"/>
</dbReference>
<dbReference type="Gene3D" id="3.90.215.10">
    <property type="entry name" value="Gamma Fibrinogen, chain A, domain 1"/>
    <property type="match status" value="1"/>
</dbReference>
<sequence length="428" mass="47709">TDRPRWFYFSLSALLSLFLSWEGNEGFGQCAVTLRAGGPCGPGRAGCPYILSLPPMTVHLPEQFGELEKLMKDLQTLKDDVDQLRKICGDCGRRQESRYGEEGHSETQCLGQGDLEDGDEQGKTVNSSSSDLSSTTTTDPVAHPAAELSTSSARELRVKIKQLAATFFNGSQLDKVVICGTIKCSSGAVSGVKKDCSDHLVKGQVMKSGIYQVTPDLHTGNGVPVLCEMEVQGGGWTVLQLRQDGSVSFNRTWAEYRSGFGELLNGGEFWLGNQYIHFLTRNRDMTLRVELQDFSGVTGYAEYENFRVASERMRYRLTVEGYSGTAGNALRFSPHYDHNNQAFTTPDRDNDRYPAGNCGAYYSSGWWFDACMAANLNGRYYLGKYKGVRNGIYWGAWQNISTEFYLTNERQSFKTVRMMIRPKGFLNS</sequence>
<dbReference type="PANTHER" id="PTHR47221">
    <property type="entry name" value="FIBRINOGEN ALPHA CHAIN"/>
    <property type="match status" value="1"/>
</dbReference>
<dbReference type="InterPro" id="IPR037579">
    <property type="entry name" value="FIB_ANG-like"/>
</dbReference>
<dbReference type="SUPFAM" id="SSF56496">
    <property type="entry name" value="Fibrinogen C-terminal domain-like"/>
    <property type="match status" value="1"/>
</dbReference>
<dbReference type="PROSITE" id="PS51406">
    <property type="entry name" value="FIBRINOGEN_C_2"/>
    <property type="match status" value="1"/>
</dbReference>
<dbReference type="GO" id="GO:0005201">
    <property type="term" value="F:extracellular matrix structural constituent"/>
    <property type="evidence" value="ECO:0007669"/>
    <property type="project" value="TreeGrafter"/>
</dbReference>
<keyword evidence="6" id="KW-0325">Glycoprotein</keyword>
<evidence type="ECO:0000259" key="9">
    <source>
        <dbReference type="PROSITE" id="PS51406"/>
    </source>
</evidence>
<dbReference type="AlphaFoldDB" id="A0A3Q2XXK6"/>
<keyword evidence="11" id="KW-1185">Reference proteome</keyword>
<name>A0A3Q2XXK6_HIPCM</name>
<feature type="chain" id="PRO_5018643533" evidence="8">
    <location>
        <begin position="27"/>
        <end position="428"/>
    </location>
</feature>
<dbReference type="SMART" id="SM00186">
    <property type="entry name" value="FBG"/>
    <property type="match status" value="1"/>
</dbReference>
<evidence type="ECO:0000256" key="1">
    <source>
        <dbReference type="ARBA" id="ARBA00004613"/>
    </source>
</evidence>
<keyword evidence="4" id="KW-0175">Coiled coil</keyword>
<evidence type="ECO:0000256" key="7">
    <source>
        <dbReference type="SAM" id="MobiDB-lite"/>
    </source>
</evidence>